<evidence type="ECO:0000256" key="1">
    <source>
        <dbReference type="ARBA" id="ARBA00022801"/>
    </source>
</evidence>
<dbReference type="InterPro" id="IPR002641">
    <property type="entry name" value="PNPLA_dom"/>
</dbReference>
<dbReference type="AlphaFoldDB" id="A0A975CIA3"/>
<evidence type="ECO:0000256" key="3">
    <source>
        <dbReference type="ARBA" id="ARBA00023098"/>
    </source>
</evidence>
<name>A0A975CIA3_9BURK</name>
<sequence>MAKSGNGRAAPTKTVNLALQGGGSHGAFTWGVLDALLEDGRLRFEGASGTSAGAMNAVVLAHAFARAHEDGIKGAEAREAARAALSRFWEGVGVMGSFMSGLPLPGAQLMGSWFSQWLSPYQANPFGVNPLRQLLKREVDFELLARQRQMKVFITATNIRTGRGDIFSGSQLSADVVMASACLPSVFQAVQIGSDYYWDGGYSGNPAIYPLIYETRSADMVLVQINPIESRYTPGASAPEIMERVNEITFNAPLLAEMRAIEFVSRLLAEGKLDPARYKNVLLHRVDGGTALAEFGAASKARADVPFLRRLFELGRGAGRQWLQEHFDDIGVCSSVEKVSRSQAQSSEKTLP</sequence>
<dbReference type="RefSeq" id="WP_208009988.1">
    <property type="nucleotide sequence ID" value="NZ_CP071796.1"/>
</dbReference>
<dbReference type="PANTHER" id="PTHR14226">
    <property type="entry name" value="NEUROPATHY TARGET ESTERASE/SWISS CHEESE D.MELANOGASTER"/>
    <property type="match status" value="1"/>
</dbReference>
<evidence type="ECO:0000256" key="4">
    <source>
        <dbReference type="PROSITE-ProRule" id="PRU01161"/>
    </source>
</evidence>
<keyword evidence="7" id="KW-1185">Reference proteome</keyword>
<dbReference type="InterPro" id="IPR050301">
    <property type="entry name" value="NTE"/>
</dbReference>
<dbReference type="Gene3D" id="3.40.1090.10">
    <property type="entry name" value="Cytosolic phospholipase A2 catalytic domain"/>
    <property type="match status" value="2"/>
</dbReference>
<gene>
    <name evidence="6" type="ORF">J1M35_04035</name>
</gene>
<keyword evidence="2 4" id="KW-0442">Lipid degradation</keyword>
<keyword evidence="1 4" id="KW-0378">Hydrolase</keyword>
<organism evidence="6 7">
    <name type="scientific">Ottowia testudinis</name>
    <dbReference type="NCBI Taxonomy" id="2816950"/>
    <lineage>
        <taxon>Bacteria</taxon>
        <taxon>Pseudomonadati</taxon>
        <taxon>Pseudomonadota</taxon>
        <taxon>Betaproteobacteria</taxon>
        <taxon>Burkholderiales</taxon>
        <taxon>Comamonadaceae</taxon>
        <taxon>Ottowia</taxon>
    </lineage>
</organism>
<protein>
    <submittedName>
        <fullName evidence="6">Patatin-like phospholipase family protein</fullName>
    </submittedName>
</protein>
<feature type="domain" description="PNPLA" evidence="5">
    <location>
        <begin position="17"/>
        <end position="212"/>
    </location>
</feature>
<feature type="short sequence motif" description="DGA/G" evidence="4">
    <location>
        <begin position="199"/>
        <end position="201"/>
    </location>
</feature>
<dbReference type="GO" id="GO:0016042">
    <property type="term" value="P:lipid catabolic process"/>
    <property type="evidence" value="ECO:0007669"/>
    <property type="project" value="UniProtKB-UniRule"/>
</dbReference>
<evidence type="ECO:0000259" key="5">
    <source>
        <dbReference type="PROSITE" id="PS51635"/>
    </source>
</evidence>
<evidence type="ECO:0000313" key="7">
    <source>
        <dbReference type="Proteomes" id="UP000663903"/>
    </source>
</evidence>
<dbReference type="EMBL" id="CP071796">
    <property type="protein sequence ID" value="QTD46089.1"/>
    <property type="molecule type" value="Genomic_DNA"/>
</dbReference>
<feature type="active site" description="Nucleophile" evidence="4">
    <location>
        <position position="51"/>
    </location>
</feature>
<dbReference type="Proteomes" id="UP000663903">
    <property type="component" value="Chromosome"/>
</dbReference>
<evidence type="ECO:0000256" key="2">
    <source>
        <dbReference type="ARBA" id="ARBA00022963"/>
    </source>
</evidence>
<dbReference type="InterPro" id="IPR016035">
    <property type="entry name" value="Acyl_Trfase/lysoPLipase"/>
</dbReference>
<dbReference type="SUPFAM" id="SSF52151">
    <property type="entry name" value="FabD/lysophospholipase-like"/>
    <property type="match status" value="1"/>
</dbReference>
<dbReference type="GO" id="GO:0016787">
    <property type="term" value="F:hydrolase activity"/>
    <property type="evidence" value="ECO:0007669"/>
    <property type="project" value="UniProtKB-UniRule"/>
</dbReference>
<proteinExistence type="predicted"/>
<accession>A0A975CIA3</accession>
<feature type="short sequence motif" description="GXSXG" evidence="4">
    <location>
        <begin position="49"/>
        <end position="53"/>
    </location>
</feature>
<evidence type="ECO:0000313" key="6">
    <source>
        <dbReference type="EMBL" id="QTD46089.1"/>
    </source>
</evidence>
<keyword evidence="3 4" id="KW-0443">Lipid metabolism</keyword>
<dbReference type="PROSITE" id="PS51635">
    <property type="entry name" value="PNPLA"/>
    <property type="match status" value="1"/>
</dbReference>
<reference evidence="6" key="1">
    <citation type="submission" date="2021-03" db="EMBL/GenBank/DDBJ databases">
        <title>Ottowia sp. 27C isolated from the cloaca of a Giant Asian pond turtle (Heosemys grandis).</title>
        <authorList>
            <person name="Spergser J."/>
            <person name="Busse H.-J."/>
        </authorList>
    </citation>
    <scope>NUCLEOTIDE SEQUENCE</scope>
    <source>
        <strain evidence="6">27C</strain>
    </source>
</reference>
<dbReference type="Pfam" id="PF01734">
    <property type="entry name" value="Patatin"/>
    <property type="match status" value="1"/>
</dbReference>
<dbReference type="PANTHER" id="PTHR14226:SF78">
    <property type="entry name" value="SLR0060 PROTEIN"/>
    <property type="match status" value="1"/>
</dbReference>
<dbReference type="KEGG" id="otd:J1M35_04035"/>
<feature type="short sequence motif" description="GXGXXG" evidence="4">
    <location>
        <begin position="21"/>
        <end position="26"/>
    </location>
</feature>
<feature type="active site" description="Proton acceptor" evidence="4">
    <location>
        <position position="199"/>
    </location>
</feature>